<dbReference type="SUPFAM" id="SSF50978">
    <property type="entry name" value="WD40 repeat-like"/>
    <property type="match status" value="1"/>
</dbReference>
<evidence type="ECO:0000256" key="1">
    <source>
        <dbReference type="ARBA" id="ARBA00022574"/>
    </source>
</evidence>
<dbReference type="OrthoDB" id="3972260at2759"/>
<dbReference type="EMBL" id="LXPE01000002">
    <property type="protein sequence ID" value="OBA28936.1"/>
    <property type="molecule type" value="Genomic_DNA"/>
</dbReference>
<dbReference type="GO" id="GO:1990757">
    <property type="term" value="F:ubiquitin ligase activator activity"/>
    <property type="evidence" value="ECO:0007669"/>
    <property type="project" value="TreeGrafter"/>
</dbReference>
<dbReference type="GO" id="GO:1905786">
    <property type="term" value="P:positive regulation of anaphase-promoting complex-dependent catabolic process"/>
    <property type="evidence" value="ECO:0007669"/>
    <property type="project" value="TreeGrafter"/>
</dbReference>
<keyword evidence="1" id="KW-0853">WD repeat</keyword>
<keyword evidence="4" id="KW-1185">Reference proteome</keyword>
<dbReference type="Gene3D" id="2.130.10.10">
    <property type="entry name" value="YVTN repeat-like/Quinoprotein amine dehydrogenase"/>
    <property type="match status" value="1"/>
</dbReference>
<accession>A0A1B7TJM4</accession>
<dbReference type="PANTHER" id="PTHR19918">
    <property type="entry name" value="CELL DIVISION CYCLE 20 CDC20 FIZZY -RELATED"/>
    <property type="match status" value="1"/>
</dbReference>
<name>A0A1B7TJM4_9ASCO</name>
<organism evidence="3 4">
    <name type="scientific">Hanseniaspora valbyensis NRRL Y-1626</name>
    <dbReference type="NCBI Taxonomy" id="766949"/>
    <lineage>
        <taxon>Eukaryota</taxon>
        <taxon>Fungi</taxon>
        <taxon>Dikarya</taxon>
        <taxon>Ascomycota</taxon>
        <taxon>Saccharomycotina</taxon>
        <taxon>Saccharomycetes</taxon>
        <taxon>Saccharomycodales</taxon>
        <taxon>Saccharomycodaceae</taxon>
        <taxon>Hanseniaspora</taxon>
    </lineage>
</organism>
<gene>
    <name evidence="3" type="ORF">HANVADRAFT_569</name>
</gene>
<dbReference type="InterPro" id="IPR033010">
    <property type="entry name" value="Cdc20/Fizzy"/>
</dbReference>
<dbReference type="InterPro" id="IPR036322">
    <property type="entry name" value="WD40_repeat_dom_sf"/>
</dbReference>
<dbReference type="Proteomes" id="UP000092321">
    <property type="component" value="Unassembled WGS sequence"/>
</dbReference>
<dbReference type="AlphaFoldDB" id="A0A1B7TJM4"/>
<evidence type="ECO:0000313" key="4">
    <source>
        <dbReference type="Proteomes" id="UP000092321"/>
    </source>
</evidence>
<keyword evidence="2" id="KW-0677">Repeat</keyword>
<comment type="caution">
    <text evidence="3">The sequence shown here is derived from an EMBL/GenBank/DDBJ whole genome shotgun (WGS) entry which is preliminary data.</text>
</comment>
<reference evidence="4" key="1">
    <citation type="journal article" date="2016" name="Proc. Natl. Acad. Sci. U.S.A.">
        <title>Comparative genomics of biotechnologically important yeasts.</title>
        <authorList>
            <person name="Riley R."/>
            <person name="Haridas S."/>
            <person name="Wolfe K.H."/>
            <person name="Lopes M.R."/>
            <person name="Hittinger C.T."/>
            <person name="Goeker M."/>
            <person name="Salamov A.A."/>
            <person name="Wisecaver J.H."/>
            <person name="Long T.M."/>
            <person name="Calvey C.H."/>
            <person name="Aerts A.L."/>
            <person name="Barry K.W."/>
            <person name="Choi C."/>
            <person name="Clum A."/>
            <person name="Coughlan A.Y."/>
            <person name="Deshpande S."/>
            <person name="Douglass A.P."/>
            <person name="Hanson S.J."/>
            <person name="Klenk H.-P."/>
            <person name="LaButti K.M."/>
            <person name="Lapidus A."/>
            <person name="Lindquist E.A."/>
            <person name="Lipzen A.M."/>
            <person name="Meier-Kolthoff J.P."/>
            <person name="Ohm R.A."/>
            <person name="Otillar R.P."/>
            <person name="Pangilinan J.L."/>
            <person name="Peng Y."/>
            <person name="Rokas A."/>
            <person name="Rosa C.A."/>
            <person name="Scheuner C."/>
            <person name="Sibirny A.A."/>
            <person name="Slot J.C."/>
            <person name="Stielow J.B."/>
            <person name="Sun H."/>
            <person name="Kurtzman C.P."/>
            <person name="Blackwell M."/>
            <person name="Grigoriev I.V."/>
            <person name="Jeffries T.W."/>
        </authorList>
    </citation>
    <scope>NUCLEOTIDE SEQUENCE [LARGE SCALE GENOMIC DNA]</scope>
    <source>
        <strain evidence="4">NRRL Y-1626</strain>
    </source>
</reference>
<sequence length="439" mass="50394">MDRFVPLYIDNTALHKSKSVFTGEDIDLFNDSFILQPSSNTNMFSEDSLQERNLLNNNTMFKKMIKKNNKKKIDHDFQHKYLKIHGQKHWINLKESFNNKKSLSDIFNIYQNNSILHFNKDIQNKNNKNINFQNILTTDHKKDSENLLNLEAFKVLDAPDLKNDFYSNLLSWSKNDKLVVGLNDSIYLWSQIDSETTPLLSSKYLNQFKDIITCVSYSPSLNEDLICCGTKHGRVLILCGSNFGDNSINDCISMIPDNEEFKFLLCESVANSKGICSIKWFLKGINLETNEEEWSILCGNESGEVICFDLYKVKEKVQIDNGKTRILSQDSAKSTESNLVISTMRDINMNFTPFTNDSLENIHVANDTLSLSNSNTDTSSINDLNVNTNTIFNQHGIENMNSGGNIFLRTESNNSFRNNNNIFLNYDVTNHQILLIWLI</sequence>
<evidence type="ECO:0008006" key="5">
    <source>
        <dbReference type="Google" id="ProtNLM"/>
    </source>
</evidence>
<protein>
    <recommendedName>
        <fullName evidence="5">WD40 repeat-like protein</fullName>
    </recommendedName>
</protein>
<dbReference type="GO" id="GO:0005680">
    <property type="term" value="C:anaphase-promoting complex"/>
    <property type="evidence" value="ECO:0007669"/>
    <property type="project" value="TreeGrafter"/>
</dbReference>
<evidence type="ECO:0000313" key="3">
    <source>
        <dbReference type="EMBL" id="OBA28936.1"/>
    </source>
</evidence>
<dbReference type="GO" id="GO:0031145">
    <property type="term" value="P:anaphase-promoting complex-dependent catabolic process"/>
    <property type="evidence" value="ECO:0007669"/>
    <property type="project" value="TreeGrafter"/>
</dbReference>
<dbReference type="PANTHER" id="PTHR19918:SF5">
    <property type="entry name" value="MEIOSIS-SPECIFIC APC_C ACTIVATOR PROTEIN AMA1"/>
    <property type="match status" value="1"/>
</dbReference>
<proteinExistence type="predicted"/>
<evidence type="ECO:0000256" key="2">
    <source>
        <dbReference type="ARBA" id="ARBA00022737"/>
    </source>
</evidence>
<dbReference type="GO" id="GO:0010997">
    <property type="term" value="F:anaphase-promoting complex binding"/>
    <property type="evidence" value="ECO:0007669"/>
    <property type="project" value="InterPro"/>
</dbReference>
<dbReference type="InterPro" id="IPR015943">
    <property type="entry name" value="WD40/YVTN_repeat-like_dom_sf"/>
</dbReference>